<evidence type="ECO:0000313" key="8">
    <source>
        <dbReference type="EMBL" id="MCA9381456.1"/>
    </source>
</evidence>
<dbReference type="Proteomes" id="UP000775877">
    <property type="component" value="Unassembled WGS sequence"/>
</dbReference>
<dbReference type="InterPro" id="IPR050130">
    <property type="entry name" value="ClpA_ClpB"/>
</dbReference>
<dbReference type="AlphaFoldDB" id="A0A955L225"/>
<keyword evidence="8" id="KW-0645">Protease</keyword>
<feature type="domain" description="AAA+ ATPase" evidence="6">
    <location>
        <begin position="604"/>
        <end position="774"/>
    </location>
</feature>
<dbReference type="EMBL" id="JAGQLJ010000107">
    <property type="protein sequence ID" value="MCA9381456.1"/>
    <property type="molecule type" value="Genomic_DNA"/>
</dbReference>
<dbReference type="Pfam" id="PF10431">
    <property type="entry name" value="ClpB_D2-small"/>
    <property type="match status" value="1"/>
</dbReference>
<sequence length="862" mass="98192">MKIYSGKQKVGTLNKKIDLVVDFDDFFYYKSKRALITQLQRTIGIFLIITAVIFFVTYFLILIQLYDRILLLALIDGRFPAYELFPSLGTVIGLFGWYLLRDRNRFGERLEERNLLHLKKDIGDGEVKEIEIESFFSDNVSAYLEEGYKNHNEEFIFFLSKVLLAQPEIKEIIASRLPLDLKKLDKDLVIDTADLTFDNNFQECFLELFHAGMDVDAEYIDEYVMFVAFAKKYWKHALVSQYISPDSVNAVIAWIRNNQKIETFHRKWFWISKLKPTGAINRSYTSKATPTIDKYAIDYVQNVIDFGFVFSQGKDEIIQKILELLSKTTKPNVLISGEAGVGKTHLVKNIATLLVAEDVPIELYDMRMVVIDVNRILTQVTDINQLENIFSKMLDESATAGNCILVFENIEYVFEIREENRKEILNRLISYLEESNKPVIATANTALLKKIIKQNKSFSSLFENIDLIEPSKENAIQIVLEHVQLLEELNGVRVEEPAVRRVVDSANKIHSSKVMPDKAIELLEETLNYAKAHGLKFVDESVVDQMVSGKLGVNIGDINQKERKILNNLEDLLHKRIVGQNAAVESVAAALKRARTGLNRKDKPVASFLFFGPTGVGKTEIAKALAEVYFGHENKMVRVDMSEYSQDKSIEKLIGIENEEGEFQGGFLTDAVKNNPFTIVLFDEIEKASPKVLDLFLQILDEGEITDGAGKKVDFTQAIIIMTSNAGGKQIASSLAAGRAYREVVKEAYYNLQNDFRIELLNRFDKIIMFKPLNLTEIHQIIEKFLTKINENLSEQGVLIEWNKDTVDELSKLGFGPVYGARQLYRVVQEKINDEVASLIAEEKVKKGQTIHFKGLQISDIV</sequence>
<dbReference type="CDD" id="cd19499">
    <property type="entry name" value="RecA-like_ClpB_Hsp104-like"/>
    <property type="match status" value="1"/>
</dbReference>
<dbReference type="Pfam" id="PF17871">
    <property type="entry name" value="AAA_lid_9"/>
    <property type="match status" value="1"/>
</dbReference>
<dbReference type="CDD" id="cd00009">
    <property type="entry name" value="AAA"/>
    <property type="match status" value="1"/>
</dbReference>
<evidence type="ECO:0000256" key="4">
    <source>
        <dbReference type="ARBA" id="ARBA00023186"/>
    </source>
</evidence>
<dbReference type="InterPro" id="IPR001270">
    <property type="entry name" value="ClpA/B"/>
</dbReference>
<dbReference type="SMART" id="SM01086">
    <property type="entry name" value="ClpB_D2-small"/>
    <property type="match status" value="1"/>
</dbReference>
<comment type="caution">
    <text evidence="8">The sequence shown here is derived from an EMBL/GenBank/DDBJ whole genome shotgun (WGS) entry which is preliminary data.</text>
</comment>
<dbReference type="Pfam" id="PF07724">
    <property type="entry name" value="AAA_2"/>
    <property type="match status" value="1"/>
</dbReference>
<evidence type="ECO:0000256" key="1">
    <source>
        <dbReference type="ARBA" id="ARBA00022737"/>
    </source>
</evidence>
<reference evidence="8" key="2">
    <citation type="journal article" date="2021" name="Microbiome">
        <title>Successional dynamics and alternative stable states in a saline activated sludge microbial community over 9 years.</title>
        <authorList>
            <person name="Wang Y."/>
            <person name="Ye J."/>
            <person name="Ju F."/>
            <person name="Liu L."/>
            <person name="Boyd J.A."/>
            <person name="Deng Y."/>
            <person name="Parks D.H."/>
            <person name="Jiang X."/>
            <person name="Yin X."/>
            <person name="Woodcroft B.J."/>
            <person name="Tyson G.W."/>
            <person name="Hugenholtz P."/>
            <person name="Polz M.F."/>
            <person name="Zhang T."/>
        </authorList>
    </citation>
    <scope>NUCLEOTIDE SEQUENCE</scope>
    <source>
        <strain evidence="8">HKST-UBA13</strain>
    </source>
</reference>
<feature type="domain" description="Clp ATPase C-terminal" evidence="7">
    <location>
        <begin position="773"/>
        <end position="858"/>
    </location>
</feature>
<keyword evidence="1" id="KW-0677">Repeat</keyword>
<keyword evidence="8" id="KW-0378">Hydrolase</keyword>
<name>A0A955L225_9BACT</name>
<keyword evidence="3 8" id="KW-0067">ATP-binding</keyword>
<keyword evidence="2" id="KW-0547">Nucleotide-binding</keyword>
<dbReference type="PANTHER" id="PTHR11638:SF18">
    <property type="entry name" value="HEAT SHOCK PROTEIN 104"/>
    <property type="match status" value="1"/>
</dbReference>
<dbReference type="GO" id="GO:0008233">
    <property type="term" value="F:peptidase activity"/>
    <property type="evidence" value="ECO:0007669"/>
    <property type="project" value="UniProtKB-KW"/>
</dbReference>
<dbReference type="Gene3D" id="1.10.8.60">
    <property type="match status" value="2"/>
</dbReference>
<keyword evidence="5" id="KW-1133">Transmembrane helix</keyword>
<dbReference type="InterPro" id="IPR041546">
    <property type="entry name" value="ClpA/ClpB_AAA_lid"/>
</dbReference>
<dbReference type="Pfam" id="PF00004">
    <property type="entry name" value="AAA"/>
    <property type="match status" value="1"/>
</dbReference>
<organism evidence="8 9">
    <name type="scientific">Candidatus Dojkabacteria bacterium</name>
    <dbReference type="NCBI Taxonomy" id="2099670"/>
    <lineage>
        <taxon>Bacteria</taxon>
        <taxon>Candidatus Dojkabacteria</taxon>
    </lineage>
</organism>
<keyword evidence="5" id="KW-0812">Transmembrane</keyword>
<keyword evidence="5" id="KW-0472">Membrane</keyword>
<dbReference type="PRINTS" id="PR00300">
    <property type="entry name" value="CLPPROTEASEA"/>
</dbReference>
<dbReference type="GO" id="GO:0006508">
    <property type="term" value="P:proteolysis"/>
    <property type="evidence" value="ECO:0007669"/>
    <property type="project" value="UniProtKB-KW"/>
</dbReference>
<evidence type="ECO:0000259" key="6">
    <source>
        <dbReference type="SMART" id="SM00382"/>
    </source>
</evidence>
<dbReference type="GO" id="GO:0016887">
    <property type="term" value="F:ATP hydrolysis activity"/>
    <property type="evidence" value="ECO:0007669"/>
    <property type="project" value="InterPro"/>
</dbReference>
<reference evidence="8" key="1">
    <citation type="submission" date="2020-04" db="EMBL/GenBank/DDBJ databases">
        <authorList>
            <person name="Zhang T."/>
        </authorList>
    </citation>
    <scope>NUCLEOTIDE SEQUENCE</scope>
    <source>
        <strain evidence="8">HKST-UBA13</strain>
    </source>
</reference>
<dbReference type="InterPro" id="IPR019489">
    <property type="entry name" value="Clp_ATPase_C"/>
</dbReference>
<dbReference type="InterPro" id="IPR003593">
    <property type="entry name" value="AAA+_ATPase"/>
</dbReference>
<proteinExistence type="predicted"/>
<gene>
    <name evidence="8" type="ORF">KC678_04280</name>
</gene>
<dbReference type="SMART" id="SM00382">
    <property type="entry name" value="AAA"/>
    <property type="match status" value="2"/>
</dbReference>
<evidence type="ECO:0000256" key="3">
    <source>
        <dbReference type="ARBA" id="ARBA00022840"/>
    </source>
</evidence>
<evidence type="ECO:0000256" key="5">
    <source>
        <dbReference type="SAM" id="Phobius"/>
    </source>
</evidence>
<feature type="transmembrane region" description="Helical" evidence="5">
    <location>
        <begin position="42"/>
        <end position="61"/>
    </location>
</feature>
<dbReference type="InterPro" id="IPR027417">
    <property type="entry name" value="P-loop_NTPase"/>
</dbReference>
<dbReference type="GO" id="GO:0005524">
    <property type="term" value="F:ATP binding"/>
    <property type="evidence" value="ECO:0007669"/>
    <property type="project" value="UniProtKB-KW"/>
</dbReference>
<protein>
    <submittedName>
        <fullName evidence="8">ATP-dependent Clp protease ATP-binding subunit</fullName>
    </submittedName>
</protein>
<dbReference type="Gene3D" id="3.40.50.300">
    <property type="entry name" value="P-loop containing nucleotide triphosphate hydrolases"/>
    <property type="match status" value="2"/>
</dbReference>
<dbReference type="GO" id="GO:0034605">
    <property type="term" value="P:cellular response to heat"/>
    <property type="evidence" value="ECO:0007669"/>
    <property type="project" value="TreeGrafter"/>
</dbReference>
<keyword evidence="4" id="KW-0143">Chaperone</keyword>
<feature type="domain" description="AAA+ ATPase" evidence="6">
    <location>
        <begin position="329"/>
        <end position="466"/>
    </location>
</feature>
<dbReference type="InterPro" id="IPR003959">
    <property type="entry name" value="ATPase_AAA_core"/>
</dbReference>
<dbReference type="SUPFAM" id="SSF52540">
    <property type="entry name" value="P-loop containing nucleoside triphosphate hydrolases"/>
    <property type="match status" value="2"/>
</dbReference>
<evidence type="ECO:0000313" key="9">
    <source>
        <dbReference type="Proteomes" id="UP000775877"/>
    </source>
</evidence>
<dbReference type="PANTHER" id="PTHR11638">
    <property type="entry name" value="ATP-DEPENDENT CLP PROTEASE"/>
    <property type="match status" value="1"/>
</dbReference>
<evidence type="ECO:0000256" key="2">
    <source>
        <dbReference type="ARBA" id="ARBA00022741"/>
    </source>
</evidence>
<dbReference type="GO" id="GO:0005737">
    <property type="term" value="C:cytoplasm"/>
    <property type="evidence" value="ECO:0007669"/>
    <property type="project" value="TreeGrafter"/>
</dbReference>
<evidence type="ECO:0000259" key="7">
    <source>
        <dbReference type="SMART" id="SM01086"/>
    </source>
</evidence>
<accession>A0A955L225</accession>